<feature type="transmembrane region" description="Helical" evidence="1">
    <location>
        <begin position="40"/>
        <end position="56"/>
    </location>
</feature>
<evidence type="ECO:0000313" key="3">
    <source>
        <dbReference type="Proteomes" id="UP000323426"/>
    </source>
</evidence>
<evidence type="ECO:0008006" key="4">
    <source>
        <dbReference type="Google" id="ProtNLM"/>
    </source>
</evidence>
<protein>
    <recommendedName>
        <fullName evidence="4">DUF1440 domain-containing protein</fullName>
    </recommendedName>
</protein>
<keyword evidence="1" id="KW-0472">Membrane</keyword>
<keyword evidence="1" id="KW-1133">Transmembrane helix</keyword>
<organism evidence="2 3">
    <name type="scientific">Adhaeribacter rhizoryzae</name>
    <dbReference type="NCBI Taxonomy" id="2607907"/>
    <lineage>
        <taxon>Bacteria</taxon>
        <taxon>Pseudomonadati</taxon>
        <taxon>Bacteroidota</taxon>
        <taxon>Cytophagia</taxon>
        <taxon>Cytophagales</taxon>
        <taxon>Hymenobacteraceae</taxon>
        <taxon>Adhaeribacter</taxon>
    </lineage>
</organism>
<feature type="transmembrane region" description="Helical" evidence="1">
    <location>
        <begin position="68"/>
        <end position="91"/>
    </location>
</feature>
<feature type="transmembrane region" description="Helical" evidence="1">
    <location>
        <begin position="103"/>
        <end position="125"/>
    </location>
</feature>
<reference evidence="2 3" key="1">
    <citation type="submission" date="2019-09" db="EMBL/GenBank/DDBJ databases">
        <title>Genome sequence and assembly of Adhaeribacter sp.</title>
        <authorList>
            <person name="Chhetri G."/>
        </authorList>
    </citation>
    <scope>NUCLEOTIDE SEQUENCE [LARGE SCALE GENOMIC DNA]</scope>
    <source>
        <strain evidence="2 3">DK36</strain>
    </source>
</reference>
<name>A0A5M6CXJ9_9BACT</name>
<keyword evidence="1" id="KW-0812">Transmembrane</keyword>
<accession>A0A5M6CXJ9</accession>
<comment type="caution">
    <text evidence="2">The sequence shown here is derived from an EMBL/GenBank/DDBJ whole genome shotgun (WGS) entry which is preliminary data.</text>
</comment>
<evidence type="ECO:0000256" key="1">
    <source>
        <dbReference type="SAM" id="Phobius"/>
    </source>
</evidence>
<proteinExistence type="predicted"/>
<dbReference type="Proteomes" id="UP000323426">
    <property type="component" value="Unassembled WGS sequence"/>
</dbReference>
<sequence>MIPFRYFLLWLFLPLLGVLNGTFRIIYLTRYLPDLATHQVSTLTGIILFGGYIWYVNQRWPFDSGKQAILVGCTWLVLTILFEFGFGHYIFGQPWPALLHDYHILAGRVWLLVLFWITISPLIFYKIKEKNPPSRQPFLK</sequence>
<gene>
    <name evidence="2" type="ORF">F0145_23485</name>
</gene>
<dbReference type="EMBL" id="VWSF01000029">
    <property type="protein sequence ID" value="KAA5539954.1"/>
    <property type="molecule type" value="Genomic_DNA"/>
</dbReference>
<dbReference type="AlphaFoldDB" id="A0A5M6CXJ9"/>
<evidence type="ECO:0000313" key="2">
    <source>
        <dbReference type="EMBL" id="KAA5539954.1"/>
    </source>
</evidence>
<keyword evidence="3" id="KW-1185">Reference proteome</keyword>